<dbReference type="InterPro" id="IPR009057">
    <property type="entry name" value="Homeodomain-like_sf"/>
</dbReference>
<dbReference type="CDD" id="cd03136">
    <property type="entry name" value="GATase1_AraC_ArgR_like"/>
    <property type="match status" value="1"/>
</dbReference>
<dbReference type="Gene3D" id="1.10.10.60">
    <property type="entry name" value="Homeodomain-like"/>
    <property type="match status" value="2"/>
</dbReference>
<dbReference type="Proteomes" id="UP000218677">
    <property type="component" value="Unassembled WGS sequence"/>
</dbReference>
<keyword evidence="1" id="KW-0805">Transcription regulation</keyword>
<dbReference type="SUPFAM" id="SSF46689">
    <property type="entry name" value="Homeodomain-like"/>
    <property type="match status" value="2"/>
</dbReference>
<dbReference type="PANTHER" id="PTHR43280">
    <property type="entry name" value="ARAC-FAMILY TRANSCRIPTIONAL REGULATOR"/>
    <property type="match status" value="1"/>
</dbReference>
<gene>
    <name evidence="5" type="ORF">CPA45_17300</name>
</gene>
<organism evidence="5 6">
    <name type="scientific">Vreelandella nigrificans</name>
    <dbReference type="NCBI Taxonomy" id="2042704"/>
    <lineage>
        <taxon>Bacteria</taxon>
        <taxon>Pseudomonadati</taxon>
        <taxon>Pseudomonadota</taxon>
        <taxon>Gammaproteobacteria</taxon>
        <taxon>Oceanospirillales</taxon>
        <taxon>Halomonadaceae</taxon>
        <taxon>Vreelandella</taxon>
    </lineage>
</organism>
<evidence type="ECO:0000256" key="2">
    <source>
        <dbReference type="ARBA" id="ARBA00023125"/>
    </source>
</evidence>
<feature type="domain" description="HTH araC/xylS-type" evidence="4">
    <location>
        <begin position="249"/>
        <end position="347"/>
    </location>
</feature>
<dbReference type="Gene3D" id="3.40.50.880">
    <property type="match status" value="1"/>
</dbReference>
<keyword evidence="3" id="KW-0804">Transcription</keyword>
<dbReference type="SMART" id="SM00342">
    <property type="entry name" value="HTH_ARAC"/>
    <property type="match status" value="1"/>
</dbReference>
<sequence length="354" mass="40024">MSPSHMEDTPEAYITWLDEVWSRQLNQKQDQGLVIGILLWPDFPLMSLTGIIESLRHAGDFGDQSRQIEGRWEILGNPNVPVKASCGLEFRPTCHYTHPAEFDYIFVIGGLLSQLNKAPLRHRQYIRLARQSSCTLVGVCTGSFILVEEGYLDTLKACIHPYHQRDFEQRFPRFFYTTHKDFSIDDGLITVPGGTSILALMSHIISTHYGADRSAKVSHQISLPERRGVSHFERSALIRHMEIKDPRIQKAIAIIEHAQETPLSVSELARQLGMSERHFSRLFSAEVGVSPREYLLKMRLKLAVWLLQHTSKPITSVAYDAGFSSVAHLSTLCSKRFGITPSEIRKGGSISRVD</sequence>
<evidence type="ECO:0000313" key="6">
    <source>
        <dbReference type="Proteomes" id="UP000218677"/>
    </source>
</evidence>
<evidence type="ECO:0000259" key="4">
    <source>
        <dbReference type="PROSITE" id="PS01124"/>
    </source>
</evidence>
<dbReference type="Pfam" id="PF01965">
    <property type="entry name" value="DJ-1_PfpI"/>
    <property type="match status" value="1"/>
</dbReference>
<dbReference type="AlphaFoldDB" id="A0A2A4HI47"/>
<dbReference type="Pfam" id="PF12833">
    <property type="entry name" value="HTH_18"/>
    <property type="match status" value="1"/>
</dbReference>
<dbReference type="SUPFAM" id="SSF52317">
    <property type="entry name" value="Class I glutamine amidotransferase-like"/>
    <property type="match status" value="1"/>
</dbReference>
<dbReference type="InterPro" id="IPR018060">
    <property type="entry name" value="HTH_AraC"/>
</dbReference>
<protein>
    <submittedName>
        <fullName evidence="5">AraC family transcriptional regulator</fullName>
    </submittedName>
</protein>
<dbReference type="PROSITE" id="PS01124">
    <property type="entry name" value="HTH_ARAC_FAMILY_2"/>
    <property type="match status" value="1"/>
</dbReference>
<name>A0A2A4HI47_9GAMM</name>
<dbReference type="PANTHER" id="PTHR43280:SF2">
    <property type="entry name" value="HTH-TYPE TRANSCRIPTIONAL REGULATOR EXSA"/>
    <property type="match status" value="1"/>
</dbReference>
<proteinExistence type="predicted"/>
<evidence type="ECO:0000313" key="5">
    <source>
        <dbReference type="EMBL" id="PCF94466.1"/>
    </source>
</evidence>
<dbReference type="GO" id="GO:0003700">
    <property type="term" value="F:DNA-binding transcription factor activity"/>
    <property type="evidence" value="ECO:0007669"/>
    <property type="project" value="InterPro"/>
</dbReference>
<accession>A0A2A4HI47</accession>
<reference evidence="6" key="1">
    <citation type="submission" date="2017-09" db="EMBL/GenBank/DDBJ databases">
        <authorList>
            <person name="Cho G.-S."/>
            <person name="Oguntoyinbo F.A."/>
            <person name="Cnockaert M."/>
            <person name="Kabisch J."/>
            <person name="Neve H."/>
            <person name="Bockelmann W."/>
            <person name="Wenning M."/>
            <person name="Franz C.M."/>
            <person name="Vandamme P."/>
        </authorList>
    </citation>
    <scope>NUCLEOTIDE SEQUENCE [LARGE SCALE GENOMIC DNA]</scope>
    <source>
        <strain evidence="6">MBT G8648</strain>
    </source>
</reference>
<comment type="caution">
    <text evidence="5">The sequence shown here is derived from an EMBL/GenBank/DDBJ whole genome shotgun (WGS) entry which is preliminary data.</text>
</comment>
<keyword evidence="2" id="KW-0238">DNA-binding</keyword>
<evidence type="ECO:0000256" key="3">
    <source>
        <dbReference type="ARBA" id="ARBA00023163"/>
    </source>
</evidence>
<evidence type="ECO:0000256" key="1">
    <source>
        <dbReference type="ARBA" id="ARBA00023015"/>
    </source>
</evidence>
<dbReference type="InterPro" id="IPR029062">
    <property type="entry name" value="Class_I_gatase-like"/>
</dbReference>
<dbReference type="InterPro" id="IPR002818">
    <property type="entry name" value="DJ-1/PfpI"/>
</dbReference>
<dbReference type="GO" id="GO:0043565">
    <property type="term" value="F:sequence-specific DNA binding"/>
    <property type="evidence" value="ECO:0007669"/>
    <property type="project" value="InterPro"/>
</dbReference>
<keyword evidence="6" id="KW-1185">Reference proteome</keyword>
<dbReference type="EMBL" id="NWUX01000019">
    <property type="protein sequence ID" value="PCF94466.1"/>
    <property type="molecule type" value="Genomic_DNA"/>
</dbReference>